<dbReference type="EC" id="3.1.1.103" evidence="3"/>
<evidence type="ECO:0000256" key="1">
    <source>
        <dbReference type="SAM" id="MobiDB-lite"/>
    </source>
</evidence>
<dbReference type="InterPro" id="IPR001466">
    <property type="entry name" value="Beta-lactam-related"/>
</dbReference>
<keyword evidence="3" id="KW-0378">Hydrolase</keyword>
<proteinExistence type="predicted"/>
<evidence type="ECO:0000313" key="3">
    <source>
        <dbReference type="EMBL" id="XBM48873.1"/>
    </source>
</evidence>
<dbReference type="Gene3D" id="3.40.710.10">
    <property type="entry name" value="DD-peptidase/beta-lactamase superfamily"/>
    <property type="match status" value="1"/>
</dbReference>
<dbReference type="SUPFAM" id="SSF56601">
    <property type="entry name" value="beta-lactamase/transpeptidase-like"/>
    <property type="match status" value="1"/>
</dbReference>
<feature type="domain" description="Beta-lactamase-related" evidence="2">
    <location>
        <begin position="26"/>
        <end position="345"/>
    </location>
</feature>
<dbReference type="AlphaFoldDB" id="A0AAU7GFQ1"/>
<sequence>MSADAGLAAHAREALAARLDEPTLRRAPASIAAVVQDGRVVAAHAHGEPRRDGVPTSEGTVFRIASMSKSFLAATALALRDEGRLDLHAPAAEYVPELASARDASLLTLDALLSNRAGLAEDNAWGDRSLGASRAEQSAIVAAGLPSATTPGTAYEYSNLGISLVGRAIERVTGHEVEDVIRERMLDPLGLHDTRASAELYPAGADLAAGFRTFDDGATFAAEPYVGTGALGCIGSLFSTVGDIAAWQHFLGSAFGDAPLREDVLSAASRRELQTARTLIPIGSGWFADRVLDGVGYGYGLVVEHDRRFGRVVQHAGGLPGFSSHMRLHTATGIGVVVFGNTDAFGAGRIAGELLTDVLTRADAPAALVRPWPETVAAARRIDALLLAGRPLDAADVPLAGNVLLDVPAPVRAERLAAALAEVGPIRADAAPLDARILAAADRSWLRWSIPCERGALICDVHLVGLREPIVQEFTVEVADTAGRKPRDERPRVTDHHRVELP</sequence>
<name>A0AAU7GFQ1_9MICO</name>
<dbReference type="PANTHER" id="PTHR46825:SF9">
    <property type="entry name" value="BETA-LACTAMASE-RELATED DOMAIN-CONTAINING PROTEIN"/>
    <property type="match status" value="1"/>
</dbReference>
<accession>A0AAU7GFQ1</accession>
<dbReference type="GO" id="GO:0016787">
    <property type="term" value="F:hydrolase activity"/>
    <property type="evidence" value="ECO:0007669"/>
    <property type="project" value="UniProtKB-KW"/>
</dbReference>
<dbReference type="RefSeq" id="WP_348788794.1">
    <property type="nucleotide sequence ID" value="NZ_CP157390.1"/>
</dbReference>
<dbReference type="EMBL" id="CP157390">
    <property type="protein sequence ID" value="XBM48873.1"/>
    <property type="molecule type" value="Genomic_DNA"/>
</dbReference>
<protein>
    <submittedName>
        <fullName evidence="3">Serine hydrolase domain-containing protein</fullName>
        <ecNumber evidence="3">3.1.1.103</ecNumber>
    </submittedName>
</protein>
<dbReference type="InterPro" id="IPR050491">
    <property type="entry name" value="AmpC-like"/>
</dbReference>
<reference evidence="3" key="1">
    <citation type="submission" date="2024-05" db="EMBL/GenBank/DDBJ databases">
        <title>The Natural Products Discovery Center: Release of the First 8490 Sequenced Strains for Exploring Actinobacteria Biosynthetic Diversity.</title>
        <authorList>
            <person name="Kalkreuter E."/>
            <person name="Kautsar S.A."/>
            <person name="Yang D."/>
            <person name="Bader C.D."/>
            <person name="Teijaro C.N."/>
            <person name="Fluegel L."/>
            <person name="Davis C.M."/>
            <person name="Simpson J.R."/>
            <person name="Lauterbach L."/>
            <person name="Steele A.D."/>
            <person name="Gui C."/>
            <person name="Meng S."/>
            <person name="Li G."/>
            <person name="Viehrig K."/>
            <person name="Ye F."/>
            <person name="Su P."/>
            <person name="Kiefer A.F."/>
            <person name="Nichols A."/>
            <person name="Cepeda A.J."/>
            <person name="Yan W."/>
            <person name="Fan B."/>
            <person name="Jiang Y."/>
            <person name="Adhikari A."/>
            <person name="Zheng C.-J."/>
            <person name="Schuster L."/>
            <person name="Cowan T.M."/>
            <person name="Smanski M.J."/>
            <person name="Chevrette M.G."/>
            <person name="de Carvalho L.P.S."/>
            <person name="Shen B."/>
        </authorList>
    </citation>
    <scope>NUCLEOTIDE SEQUENCE</scope>
    <source>
        <strain evidence="3">NPDC080035</strain>
    </source>
</reference>
<evidence type="ECO:0000259" key="2">
    <source>
        <dbReference type="Pfam" id="PF00144"/>
    </source>
</evidence>
<gene>
    <name evidence="3" type="ORF">AAME72_03195</name>
</gene>
<dbReference type="Pfam" id="PF00144">
    <property type="entry name" value="Beta-lactamase"/>
    <property type="match status" value="1"/>
</dbReference>
<dbReference type="PANTHER" id="PTHR46825">
    <property type="entry name" value="D-ALANYL-D-ALANINE-CARBOXYPEPTIDASE/ENDOPEPTIDASE AMPH"/>
    <property type="match status" value="1"/>
</dbReference>
<dbReference type="InterPro" id="IPR012338">
    <property type="entry name" value="Beta-lactam/transpept-like"/>
</dbReference>
<organism evidence="3">
    <name type="scientific">Leifsonia sp. NPDC080035</name>
    <dbReference type="NCBI Taxonomy" id="3143936"/>
    <lineage>
        <taxon>Bacteria</taxon>
        <taxon>Bacillati</taxon>
        <taxon>Actinomycetota</taxon>
        <taxon>Actinomycetes</taxon>
        <taxon>Micrococcales</taxon>
        <taxon>Microbacteriaceae</taxon>
        <taxon>Leifsonia</taxon>
    </lineage>
</organism>
<feature type="region of interest" description="Disordered" evidence="1">
    <location>
        <begin position="482"/>
        <end position="502"/>
    </location>
</feature>